<comment type="catalytic activity">
    <reaction evidence="8">
        <text>UDP-N-acetyl-alpha-D-muramoyl-L-alanyl-D-glutamate + meso-2,6-diaminopimelate + ATP = UDP-N-acetyl-alpha-D-muramoyl-L-alanyl-gamma-D-glutamyl-meso-2,6-diaminopimelate + ADP + phosphate + H(+)</text>
        <dbReference type="Rhea" id="RHEA:23676"/>
        <dbReference type="ChEBI" id="CHEBI:15378"/>
        <dbReference type="ChEBI" id="CHEBI:30616"/>
        <dbReference type="ChEBI" id="CHEBI:43474"/>
        <dbReference type="ChEBI" id="CHEBI:57791"/>
        <dbReference type="ChEBI" id="CHEBI:83900"/>
        <dbReference type="ChEBI" id="CHEBI:83905"/>
        <dbReference type="ChEBI" id="CHEBI:456216"/>
        <dbReference type="EC" id="6.3.2.13"/>
    </reaction>
</comment>
<feature type="short sequence motif" description="Meso-diaminopimelate recognition motif" evidence="8">
    <location>
        <begin position="400"/>
        <end position="403"/>
    </location>
</feature>
<comment type="function">
    <text evidence="8">Catalyzes the addition of meso-diaminopimelic acid to the nucleotide precursor UDP-N-acetylmuramoyl-L-alanyl-D-glutamate (UMAG) in the biosynthesis of bacterial cell-wall peptidoglycan.</text>
</comment>
<dbReference type="InterPro" id="IPR005761">
    <property type="entry name" value="UDP-N-AcMur-Glu-dNH2Pim_ligase"/>
</dbReference>
<dbReference type="PANTHER" id="PTHR23135">
    <property type="entry name" value="MUR LIGASE FAMILY MEMBER"/>
    <property type="match status" value="1"/>
</dbReference>
<dbReference type="PANTHER" id="PTHR23135:SF4">
    <property type="entry name" value="UDP-N-ACETYLMURAMOYL-L-ALANYL-D-GLUTAMATE--2,6-DIAMINOPIMELATE LIGASE MURE HOMOLOG, CHLOROPLASTIC"/>
    <property type="match status" value="1"/>
</dbReference>
<dbReference type="Pfam" id="PF08245">
    <property type="entry name" value="Mur_ligase_M"/>
    <property type="match status" value="1"/>
</dbReference>
<reference evidence="13" key="1">
    <citation type="journal article" date="2021" name="PeerJ">
        <title>Extensive microbial diversity within the chicken gut microbiome revealed by metagenomics and culture.</title>
        <authorList>
            <person name="Gilroy R."/>
            <person name="Ravi A."/>
            <person name="Getino M."/>
            <person name="Pursley I."/>
            <person name="Horton D.L."/>
            <person name="Alikhan N.F."/>
            <person name="Baker D."/>
            <person name="Gharbi K."/>
            <person name="Hall N."/>
            <person name="Watson M."/>
            <person name="Adriaenssens E.M."/>
            <person name="Foster-Nyarko E."/>
            <person name="Jarju S."/>
            <person name="Secka A."/>
            <person name="Antonio M."/>
            <person name="Oren A."/>
            <person name="Chaudhuri R.R."/>
            <person name="La Ragione R."/>
            <person name="Hildebrand F."/>
            <person name="Pallen M.J."/>
        </authorList>
    </citation>
    <scope>NUCLEOTIDE SEQUENCE</scope>
    <source>
        <strain evidence="13">ChiBcec16_6824</strain>
    </source>
</reference>
<dbReference type="NCBIfam" id="NF001126">
    <property type="entry name" value="PRK00139.1-4"/>
    <property type="match status" value="1"/>
</dbReference>
<keyword evidence="8" id="KW-0547">Nucleotide-binding</keyword>
<evidence type="ECO:0000256" key="7">
    <source>
        <dbReference type="ARBA" id="ARBA00023316"/>
    </source>
</evidence>
<keyword evidence="4 8" id="KW-0133">Cell shape</keyword>
<evidence type="ECO:0000256" key="9">
    <source>
        <dbReference type="RuleBase" id="RU004135"/>
    </source>
</evidence>
<protein>
    <recommendedName>
        <fullName evidence="8">UDP-N-acetylmuramoyl-L-alanyl-D-glutamate--2,6-diaminopimelate ligase</fullName>
        <ecNumber evidence="8">6.3.2.13</ecNumber>
    </recommendedName>
    <alternativeName>
        <fullName evidence="8">Meso-A2pm-adding enzyme</fullName>
    </alternativeName>
    <alternativeName>
        <fullName evidence="8">Meso-diaminopimelate-adding enzyme</fullName>
    </alternativeName>
    <alternativeName>
        <fullName evidence="8">UDP-MurNAc-L-Ala-D-Glu:meso-diaminopimelate ligase</fullName>
    </alternativeName>
    <alternativeName>
        <fullName evidence="8">UDP-MurNAc-tripeptide synthetase</fullName>
    </alternativeName>
    <alternativeName>
        <fullName evidence="8">UDP-N-acetylmuramyl-tripeptide synthetase</fullName>
    </alternativeName>
</protein>
<dbReference type="EC" id="6.3.2.13" evidence="8"/>
<dbReference type="Pfam" id="PF02875">
    <property type="entry name" value="Mur_ligase_C"/>
    <property type="match status" value="1"/>
</dbReference>
<evidence type="ECO:0000256" key="3">
    <source>
        <dbReference type="ARBA" id="ARBA00022618"/>
    </source>
</evidence>
<accession>A0A9D1YB16</accession>
<dbReference type="GO" id="GO:0009252">
    <property type="term" value="P:peptidoglycan biosynthetic process"/>
    <property type="evidence" value="ECO:0007669"/>
    <property type="project" value="UniProtKB-UniRule"/>
</dbReference>
<dbReference type="GO" id="GO:0051301">
    <property type="term" value="P:cell division"/>
    <property type="evidence" value="ECO:0007669"/>
    <property type="project" value="UniProtKB-KW"/>
</dbReference>
<dbReference type="NCBIfam" id="NF001124">
    <property type="entry name" value="PRK00139.1-2"/>
    <property type="match status" value="1"/>
</dbReference>
<feature type="binding site" evidence="8">
    <location>
        <begin position="108"/>
        <end position="114"/>
    </location>
    <ligand>
        <name>ATP</name>
        <dbReference type="ChEBI" id="CHEBI:30616"/>
    </ligand>
</feature>
<evidence type="ECO:0000313" key="14">
    <source>
        <dbReference type="Proteomes" id="UP000823868"/>
    </source>
</evidence>
<name>A0A9D1YB16_9FIRM</name>
<feature type="domain" description="Mur ligase central" evidence="12">
    <location>
        <begin position="106"/>
        <end position="304"/>
    </location>
</feature>
<dbReference type="SUPFAM" id="SSF53623">
    <property type="entry name" value="MurD-like peptide ligases, catalytic domain"/>
    <property type="match status" value="1"/>
</dbReference>
<evidence type="ECO:0000256" key="6">
    <source>
        <dbReference type="ARBA" id="ARBA00023306"/>
    </source>
</evidence>
<evidence type="ECO:0000313" key="13">
    <source>
        <dbReference type="EMBL" id="HIY22543.1"/>
    </source>
</evidence>
<dbReference type="GO" id="GO:0008360">
    <property type="term" value="P:regulation of cell shape"/>
    <property type="evidence" value="ECO:0007669"/>
    <property type="project" value="UniProtKB-KW"/>
</dbReference>
<dbReference type="NCBIfam" id="TIGR01085">
    <property type="entry name" value="murE"/>
    <property type="match status" value="1"/>
</dbReference>
<dbReference type="GO" id="GO:0005737">
    <property type="term" value="C:cytoplasm"/>
    <property type="evidence" value="ECO:0007669"/>
    <property type="project" value="UniProtKB-SubCell"/>
</dbReference>
<feature type="binding site" evidence="8">
    <location>
        <begin position="151"/>
        <end position="152"/>
    </location>
    <ligand>
        <name>UDP-N-acetyl-alpha-D-muramoyl-L-alanyl-D-glutamate</name>
        <dbReference type="ChEBI" id="CHEBI:83900"/>
    </ligand>
</feature>
<feature type="modified residue" description="N6-carboxylysine" evidence="8">
    <location>
        <position position="218"/>
    </location>
</feature>
<evidence type="ECO:0000259" key="10">
    <source>
        <dbReference type="Pfam" id="PF01225"/>
    </source>
</evidence>
<dbReference type="Gene3D" id="3.40.1390.10">
    <property type="entry name" value="MurE/MurF, N-terminal domain"/>
    <property type="match status" value="1"/>
</dbReference>
<sequence>MKLRQLLSGAAPLGVSADLEMEIYGICYDTRSLRPGDLFVALEGSREDGHQHIQEALTLGAAAVLCRRVPEGEGPWVQVADTRAALAVVSANWFDHPARRLKVLGVTGTNGKTTTTYILKAMLEEGLGVKVGLIGTNQILIGDRELPARRTTPESWELQRLFRQMVCAGCSYVVMEVSSHALALHRTDCIPFRVGVFTNLTQDHLDFHGTMEAYRAAKGKLFAQSEAAVLNLDDEAGRWYAQRVTCPALTYSEGKDEAWLTAREVRLLPQAVQFEAVTRGKICRVVLPIPGGFSLYNALAALGCGLALGLPLEGMAAALSHVKGVKGRVEVVPVPAPYTVLIDYAHTPDALEKILTTVRSFTKGRLICLFGCGGDRDPTKRAPMGETAAALADYLVLTSDNPRGEDPNAILRDILAGMTAFDTPRLVIPDRREAIRAALALAKAGDVVLLAGKGHETYQEIKGQFLHLDEREEVAAFFAGAEAVPALAKRGENPGSQRDIL</sequence>
<keyword evidence="5 8" id="KW-0573">Peptidoglycan synthesis</keyword>
<dbReference type="EMBL" id="DXDX01000213">
    <property type="protein sequence ID" value="HIY22543.1"/>
    <property type="molecule type" value="Genomic_DNA"/>
</dbReference>
<feature type="binding site" evidence="8">
    <location>
        <position position="178"/>
    </location>
    <ligand>
        <name>UDP-N-acetyl-alpha-D-muramoyl-L-alanyl-D-glutamate</name>
        <dbReference type="ChEBI" id="CHEBI:83900"/>
    </ligand>
</feature>
<evidence type="ECO:0000256" key="1">
    <source>
        <dbReference type="ARBA" id="ARBA00004752"/>
    </source>
</evidence>
<reference evidence="13" key="2">
    <citation type="submission" date="2021-04" db="EMBL/GenBank/DDBJ databases">
        <authorList>
            <person name="Gilroy R."/>
        </authorList>
    </citation>
    <scope>NUCLEOTIDE SEQUENCE</scope>
    <source>
        <strain evidence="13">ChiBcec16_6824</strain>
    </source>
</reference>
<evidence type="ECO:0000256" key="4">
    <source>
        <dbReference type="ARBA" id="ARBA00022960"/>
    </source>
</evidence>
<dbReference type="Gene3D" id="3.90.190.20">
    <property type="entry name" value="Mur ligase, C-terminal domain"/>
    <property type="match status" value="1"/>
</dbReference>
<comment type="subcellular location">
    <subcellularLocation>
        <location evidence="8 9">Cytoplasm</location>
    </subcellularLocation>
</comment>
<comment type="similarity">
    <text evidence="2 8">Belongs to the MurCDEF family. MurE subfamily.</text>
</comment>
<comment type="caution">
    <text evidence="8">Lacks conserved residue(s) required for the propagation of feature annotation.</text>
</comment>
<dbReference type="GO" id="GO:0005524">
    <property type="term" value="F:ATP binding"/>
    <property type="evidence" value="ECO:0007669"/>
    <property type="project" value="UniProtKB-UniRule"/>
</dbReference>
<keyword evidence="8" id="KW-0067">ATP-binding</keyword>
<dbReference type="InterPro" id="IPR013221">
    <property type="entry name" value="Mur_ligase_cen"/>
</dbReference>
<proteinExistence type="inferred from homology"/>
<dbReference type="Pfam" id="PF01225">
    <property type="entry name" value="Mur_ligase"/>
    <property type="match status" value="1"/>
</dbReference>
<dbReference type="InterPro" id="IPR000713">
    <property type="entry name" value="Mur_ligase_N"/>
</dbReference>
<dbReference type="GO" id="GO:0000287">
    <property type="term" value="F:magnesium ion binding"/>
    <property type="evidence" value="ECO:0007669"/>
    <property type="project" value="UniProtKB-UniRule"/>
</dbReference>
<keyword evidence="8" id="KW-0963">Cytoplasm</keyword>
<keyword evidence="8 13" id="KW-0436">Ligase</keyword>
<dbReference type="SUPFAM" id="SSF53244">
    <property type="entry name" value="MurD-like peptide ligases, peptide-binding domain"/>
    <property type="match status" value="1"/>
</dbReference>
<keyword evidence="3 8" id="KW-0132">Cell division</keyword>
<keyword evidence="7 8" id="KW-0961">Cell wall biogenesis/degradation</keyword>
<comment type="PTM">
    <text evidence="8">Carboxylation is probably crucial for Mg(2+) binding and, consequently, for the gamma-phosphate positioning of ATP.</text>
</comment>
<dbReference type="GO" id="GO:0071555">
    <property type="term" value="P:cell wall organization"/>
    <property type="evidence" value="ECO:0007669"/>
    <property type="project" value="UniProtKB-KW"/>
</dbReference>
<evidence type="ECO:0000256" key="5">
    <source>
        <dbReference type="ARBA" id="ARBA00022984"/>
    </source>
</evidence>
<dbReference type="GO" id="GO:0008765">
    <property type="term" value="F:UDP-N-acetylmuramoylalanyl-D-glutamate-2,6-diaminopimelate ligase activity"/>
    <property type="evidence" value="ECO:0007669"/>
    <property type="project" value="UniProtKB-UniRule"/>
</dbReference>
<dbReference type="InterPro" id="IPR004101">
    <property type="entry name" value="Mur_ligase_C"/>
</dbReference>
<evidence type="ECO:0000256" key="8">
    <source>
        <dbReference type="HAMAP-Rule" id="MF_00208"/>
    </source>
</evidence>
<feature type="binding site" evidence="8">
    <location>
        <position position="30"/>
    </location>
    <ligand>
        <name>UDP-N-acetyl-alpha-D-muramoyl-L-alanyl-D-glutamate</name>
        <dbReference type="ChEBI" id="CHEBI:83900"/>
    </ligand>
</feature>
<organism evidence="13 14">
    <name type="scientific">Candidatus Flavonifractor merdigallinarum</name>
    <dbReference type="NCBI Taxonomy" id="2838589"/>
    <lineage>
        <taxon>Bacteria</taxon>
        <taxon>Bacillati</taxon>
        <taxon>Bacillota</taxon>
        <taxon>Clostridia</taxon>
        <taxon>Eubacteriales</taxon>
        <taxon>Oscillospiraceae</taxon>
        <taxon>Flavonifractor</taxon>
    </lineage>
</organism>
<comment type="caution">
    <text evidence="13">The sequence shown here is derived from an EMBL/GenBank/DDBJ whole genome shotgun (WGS) entry which is preliminary data.</text>
</comment>
<keyword evidence="6 8" id="KW-0131">Cell cycle</keyword>
<dbReference type="InterPro" id="IPR035911">
    <property type="entry name" value="MurE/MurF_N"/>
</dbReference>
<dbReference type="Proteomes" id="UP000823868">
    <property type="component" value="Unassembled WGS sequence"/>
</dbReference>
<evidence type="ECO:0000259" key="12">
    <source>
        <dbReference type="Pfam" id="PF08245"/>
    </source>
</evidence>
<dbReference type="InterPro" id="IPR036565">
    <property type="entry name" value="Mur-like_cat_sf"/>
</dbReference>
<feature type="domain" description="Mur ligase C-terminal" evidence="11">
    <location>
        <begin position="327"/>
        <end position="454"/>
    </location>
</feature>
<feature type="domain" description="Mur ligase N-terminal catalytic" evidence="10">
    <location>
        <begin position="22"/>
        <end position="70"/>
    </location>
</feature>
<dbReference type="AlphaFoldDB" id="A0A9D1YB16"/>
<evidence type="ECO:0000256" key="2">
    <source>
        <dbReference type="ARBA" id="ARBA00005898"/>
    </source>
</evidence>
<comment type="pathway">
    <text evidence="1 8 9">Cell wall biogenesis; peptidoglycan biosynthesis.</text>
</comment>
<feature type="binding site" evidence="8">
    <location>
        <position position="456"/>
    </location>
    <ligand>
        <name>meso-2,6-diaminopimelate</name>
        <dbReference type="ChEBI" id="CHEBI:57791"/>
    </ligand>
</feature>
<feature type="binding site" evidence="8">
    <location>
        <position position="186"/>
    </location>
    <ligand>
        <name>UDP-N-acetyl-alpha-D-muramoyl-L-alanyl-D-glutamate</name>
        <dbReference type="ChEBI" id="CHEBI:83900"/>
    </ligand>
</feature>
<feature type="binding site" evidence="8">
    <location>
        <position position="452"/>
    </location>
    <ligand>
        <name>meso-2,6-diaminopimelate</name>
        <dbReference type="ChEBI" id="CHEBI:57791"/>
    </ligand>
</feature>
<dbReference type="HAMAP" id="MF_00208">
    <property type="entry name" value="MurE"/>
    <property type="match status" value="1"/>
</dbReference>
<keyword evidence="8" id="KW-0460">Magnesium</keyword>
<gene>
    <name evidence="8" type="primary">murE</name>
    <name evidence="13" type="ORF">H9841_11670</name>
</gene>
<comment type="cofactor">
    <cofactor evidence="8">
        <name>Mg(2+)</name>
        <dbReference type="ChEBI" id="CHEBI:18420"/>
    </cofactor>
</comment>
<feature type="binding site" evidence="8">
    <location>
        <position position="376"/>
    </location>
    <ligand>
        <name>meso-2,6-diaminopimelate</name>
        <dbReference type="ChEBI" id="CHEBI:57791"/>
    </ligand>
</feature>
<feature type="binding site" evidence="8">
    <location>
        <begin position="400"/>
        <end position="403"/>
    </location>
    <ligand>
        <name>meso-2,6-diaminopimelate</name>
        <dbReference type="ChEBI" id="CHEBI:57791"/>
    </ligand>
</feature>
<dbReference type="Gene3D" id="3.40.1190.10">
    <property type="entry name" value="Mur-like, catalytic domain"/>
    <property type="match status" value="1"/>
</dbReference>
<evidence type="ECO:0000259" key="11">
    <source>
        <dbReference type="Pfam" id="PF02875"/>
    </source>
</evidence>
<dbReference type="SUPFAM" id="SSF63418">
    <property type="entry name" value="MurE/MurF N-terminal domain"/>
    <property type="match status" value="1"/>
</dbReference>
<dbReference type="InterPro" id="IPR036615">
    <property type="entry name" value="Mur_ligase_C_dom_sf"/>
</dbReference>